<dbReference type="Proteomes" id="UP000326903">
    <property type="component" value="Unassembled WGS sequence"/>
</dbReference>
<keyword evidence="1" id="KW-0812">Transmembrane</keyword>
<keyword evidence="1" id="KW-1133">Transmembrane helix</keyword>
<evidence type="ECO:0000313" key="3">
    <source>
        <dbReference type="EMBL" id="KAA9041968.1"/>
    </source>
</evidence>
<dbReference type="AlphaFoldDB" id="A0A5J5IN48"/>
<evidence type="ECO:0000313" key="4">
    <source>
        <dbReference type="Proteomes" id="UP000326903"/>
    </source>
</evidence>
<evidence type="ECO:0000256" key="1">
    <source>
        <dbReference type="SAM" id="Phobius"/>
    </source>
</evidence>
<feature type="transmembrane region" description="Helical" evidence="1">
    <location>
        <begin position="58"/>
        <end position="77"/>
    </location>
</feature>
<feature type="domain" description="CBU-0592-like" evidence="2">
    <location>
        <begin position="5"/>
        <end position="78"/>
    </location>
</feature>
<name>A0A5J5IN48_9BACT</name>
<evidence type="ECO:0000259" key="2">
    <source>
        <dbReference type="Pfam" id="PF26604"/>
    </source>
</evidence>
<feature type="transmembrane region" description="Helical" evidence="1">
    <location>
        <begin position="6"/>
        <end position="24"/>
    </location>
</feature>
<dbReference type="RefSeq" id="WP_150414097.1">
    <property type="nucleotide sequence ID" value="NZ_VYQF01000001.1"/>
</dbReference>
<proteinExistence type="predicted"/>
<dbReference type="Pfam" id="PF26604">
    <property type="entry name" value="CBU_0592"/>
    <property type="match status" value="1"/>
</dbReference>
<organism evidence="3 4">
    <name type="scientific">Ginsengibacter hankyongi</name>
    <dbReference type="NCBI Taxonomy" id="2607284"/>
    <lineage>
        <taxon>Bacteria</taxon>
        <taxon>Pseudomonadati</taxon>
        <taxon>Bacteroidota</taxon>
        <taxon>Chitinophagia</taxon>
        <taxon>Chitinophagales</taxon>
        <taxon>Chitinophagaceae</taxon>
        <taxon>Ginsengibacter</taxon>
    </lineage>
</organism>
<reference evidence="3 4" key="1">
    <citation type="submission" date="2019-09" db="EMBL/GenBank/DDBJ databases">
        <title>Draft genome sequence of Ginsengibacter sp. BR5-29.</title>
        <authorList>
            <person name="Im W.-T."/>
        </authorList>
    </citation>
    <scope>NUCLEOTIDE SEQUENCE [LARGE SCALE GENOMIC DNA]</scope>
    <source>
        <strain evidence="3 4">BR5-29</strain>
    </source>
</reference>
<gene>
    <name evidence="3" type="ORF">FW778_08115</name>
</gene>
<protein>
    <recommendedName>
        <fullName evidence="2">CBU-0592-like domain-containing protein</fullName>
    </recommendedName>
</protein>
<dbReference type="EMBL" id="VYQF01000001">
    <property type="protein sequence ID" value="KAA9041968.1"/>
    <property type="molecule type" value="Genomic_DNA"/>
</dbReference>
<sequence length="86" mass="9645">MNFNDWIGSLGVAILLLAFVLNLTNKISRSGSAYLIMNFMGSGLAAIASFLINYVPFIILEIAWMIASLFGIWKLYIKNTSRRKLL</sequence>
<accession>A0A5J5IN48</accession>
<feature type="transmembrane region" description="Helical" evidence="1">
    <location>
        <begin position="31"/>
        <end position="52"/>
    </location>
</feature>
<comment type="caution">
    <text evidence="3">The sequence shown here is derived from an EMBL/GenBank/DDBJ whole genome shotgun (WGS) entry which is preliminary data.</text>
</comment>
<keyword evidence="4" id="KW-1185">Reference proteome</keyword>
<dbReference type="NCBIfam" id="NF047864">
    <property type="entry name" value="CBU_0592_membra"/>
    <property type="match status" value="1"/>
</dbReference>
<keyword evidence="1" id="KW-0472">Membrane</keyword>
<dbReference type="InterPro" id="IPR058058">
    <property type="entry name" value="CBU_0592-like"/>
</dbReference>